<dbReference type="InterPro" id="IPR024983">
    <property type="entry name" value="CHAT_dom"/>
</dbReference>
<dbReference type="PROSITE" id="PS51257">
    <property type="entry name" value="PROKAR_LIPOPROTEIN"/>
    <property type="match status" value="1"/>
</dbReference>
<accession>A0A6I4SKT1</accession>
<keyword evidence="3" id="KW-1185">Reference proteome</keyword>
<organism evidence="2 3">
    <name type="scientific">Pontixanthobacter gangjinensis</name>
    <dbReference type="NCBI Taxonomy" id="1028742"/>
    <lineage>
        <taxon>Bacteria</taxon>
        <taxon>Pseudomonadati</taxon>
        <taxon>Pseudomonadota</taxon>
        <taxon>Alphaproteobacteria</taxon>
        <taxon>Sphingomonadales</taxon>
        <taxon>Erythrobacteraceae</taxon>
        <taxon>Pontixanthobacter</taxon>
    </lineage>
</organism>
<dbReference type="Proteomes" id="UP000468943">
    <property type="component" value="Unassembled WGS sequence"/>
</dbReference>
<name>A0A6I4SKT1_9SPHN</name>
<dbReference type="Pfam" id="PF12770">
    <property type="entry name" value="CHAT"/>
    <property type="match status" value="1"/>
</dbReference>
<comment type="caution">
    <text evidence="2">The sequence shown here is derived from an EMBL/GenBank/DDBJ whole genome shotgun (WGS) entry which is preliminary data.</text>
</comment>
<dbReference type="PANTHER" id="PTHR10098">
    <property type="entry name" value="RAPSYN-RELATED"/>
    <property type="match status" value="1"/>
</dbReference>
<feature type="domain" description="CHAT" evidence="1">
    <location>
        <begin position="230"/>
        <end position="500"/>
    </location>
</feature>
<evidence type="ECO:0000313" key="2">
    <source>
        <dbReference type="EMBL" id="MXO56501.1"/>
    </source>
</evidence>
<gene>
    <name evidence="2" type="ORF">GRI36_06365</name>
</gene>
<dbReference type="RefSeq" id="WP_160597695.1">
    <property type="nucleotide sequence ID" value="NZ_WTYS01000001.1"/>
</dbReference>
<sequence>MKKIVFATLISLVLSGCDNVAQNTLESPVQLEGVSDEALANLPNRFVDLPEPADFFEMPESLSERGQQKLLEAVAGSTLFAKQIRRKEQTGHVVIPGKEPDLVAAKLTLEAIHTNLASLSRQEPETYALIHHMTEDGYMEAWLIAPDGRVVSGRGDAPYTGLSQMSDDLGVTRMAGTRTLREQGEEELTPAEIANLEKEDRTKTAIEARRRGLKDAADSLLPGHVSDVLGSRAGRLLIVAAKDSGTAPYAALPLANGYLAENWSLVVMPDVLSLGEDQIGFDFGAIDINKAVIVGNPDLTSHTSQKWRDLPGAKEEALAVSNLLPDPNNTVLIGEKATTSALRRAISKRRDTGLVYIASHAVSNNNNPLTRSYIAMAQKHYWAGEIRVEQFPGWKNHHPLVVLSACQTGLGRTFEGGHFGISKTWKTAGAGQVVASLWNVDDKATNVLMTKFVTHLKAGIAPEFAMQKAQIDTLHYENRPNNRPYFNDPKKWASFTVFGQPSLNSAP</sequence>
<protein>
    <submittedName>
        <fullName evidence="2">CHAT domain-containing protein</fullName>
    </submittedName>
</protein>
<dbReference type="AlphaFoldDB" id="A0A6I4SKT1"/>
<dbReference type="OrthoDB" id="9787760at2"/>
<evidence type="ECO:0000313" key="3">
    <source>
        <dbReference type="Proteomes" id="UP000468943"/>
    </source>
</evidence>
<proteinExistence type="predicted"/>
<evidence type="ECO:0000259" key="1">
    <source>
        <dbReference type="Pfam" id="PF12770"/>
    </source>
</evidence>
<dbReference type="EMBL" id="WTYS01000001">
    <property type="protein sequence ID" value="MXO56501.1"/>
    <property type="molecule type" value="Genomic_DNA"/>
</dbReference>
<reference evidence="2 3" key="1">
    <citation type="submission" date="2019-12" db="EMBL/GenBank/DDBJ databases">
        <title>Genomic-based taxomic classification of the family Erythrobacteraceae.</title>
        <authorList>
            <person name="Xu L."/>
        </authorList>
    </citation>
    <scope>NUCLEOTIDE SEQUENCE [LARGE SCALE GENOMIC DNA]</scope>
    <source>
        <strain evidence="2 3">JCM 17802</strain>
    </source>
</reference>